<evidence type="ECO:0000256" key="2">
    <source>
        <dbReference type="SAM" id="Phobius"/>
    </source>
</evidence>
<feature type="region of interest" description="Disordered" evidence="1">
    <location>
        <begin position="243"/>
        <end position="266"/>
    </location>
</feature>
<protein>
    <submittedName>
        <fullName evidence="3">Uncharacterized protein</fullName>
    </submittedName>
</protein>
<dbReference type="InParanoid" id="C3Y3E0"/>
<gene>
    <name evidence="3" type="ORF">BRAFLDRAFT_90650</name>
</gene>
<dbReference type="EMBL" id="GG666483">
    <property type="protein sequence ID" value="EEN65207.1"/>
    <property type="molecule type" value="Genomic_DNA"/>
</dbReference>
<dbReference type="AlphaFoldDB" id="C3Y3E0"/>
<proteinExistence type="predicted"/>
<evidence type="ECO:0000313" key="3">
    <source>
        <dbReference type="EMBL" id="EEN65207.1"/>
    </source>
</evidence>
<name>C3Y3E0_BRAFL</name>
<reference evidence="3" key="1">
    <citation type="journal article" date="2008" name="Nature">
        <title>The amphioxus genome and the evolution of the chordate karyotype.</title>
        <authorList>
            <consortium name="US DOE Joint Genome Institute (JGI-PGF)"/>
            <person name="Putnam N.H."/>
            <person name="Butts T."/>
            <person name="Ferrier D.E.K."/>
            <person name="Furlong R.F."/>
            <person name="Hellsten U."/>
            <person name="Kawashima T."/>
            <person name="Robinson-Rechavi M."/>
            <person name="Shoguchi E."/>
            <person name="Terry A."/>
            <person name="Yu J.-K."/>
            <person name="Benito-Gutierrez E.L."/>
            <person name="Dubchak I."/>
            <person name="Garcia-Fernandez J."/>
            <person name="Gibson-Brown J.J."/>
            <person name="Grigoriev I.V."/>
            <person name="Horton A.C."/>
            <person name="de Jong P.J."/>
            <person name="Jurka J."/>
            <person name="Kapitonov V.V."/>
            <person name="Kohara Y."/>
            <person name="Kuroki Y."/>
            <person name="Lindquist E."/>
            <person name="Lucas S."/>
            <person name="Osoegawa K."/>
            <person name="Pennacchio L.A."/>
            <person name="Salamov A.A."/>
            <person name="Satou Y."/>
            <person name="Sauka-Spengler T."/>
            <person name="Schmutz J."/>
            <person name="Shin-I T."/>
            <person name="Toyoda A."/>
            <person name="Bronner-Fraser M."/>
            <person name="Fujiyama A."/>
            <person name="Holland L.Z."/>
            <person name="Holland P.W.H."/>
            <person name="Satoh N."/>
            <person name="Rokhsar D.S."/>
        </authorList>
    </citation>
    <scope>NUCLEOTIDE SEQUENCE [LARGE SCALE GENOMIC DNA]</scope>
    <source>
        <strain evidence="3">S238N-H82</strain>
        <tissue evidence="3">Testes</tissue>
    </source>
</reference>
<keyword evidence="2" id="KW-1133">Transmembrane helix</keyword>
<keyword evidence="2" id="KW-0812">Transmembrane</keyword>
<evidence type="ECO:0000256" key="1">
    <source>
        <dbReference type="SAM" id="MobiDB-lite"/>
    </source>
</evidence>
<feature type="transmembrane region" description="Helical" evidence="2">
    <location>
        <begin position="20"/>
        <end position="39"/>
    </location>
</feature>
<keyword evidence="2" id="KW-0472">Membrane</keyword>
<sequence length="266" mass="29307">MRGAFHILPVAKRGLSERYIMKLFVCTLAVTMVVVAMMIEDSEGARYRRLTRRFRDTDEVLSTVVEKARALLDDLDELQHLQVEGTGGGVHVTGGTRGREVEDLEEDDYVRGRRTPTGFRTVEGTGGVHVTGGTRGREVEDLEEDDYVRGRRTTTGFRTVEGTGVHVTGGTRGREVEDLEEDDYVRGRRTSTGFRTVEGTGGGVHVTGGTRGREVEDLEEDDCKKFHLCCSFSSGNTQTCGGDARLQASGRSEDQRLKTSDANSRP</sequence>
<organism>
    <name type="scientific">Branchiostoma floridae</name>
    <name type="common">Florida lancelet</name>
    <name type="synonym">Amphioxus</name>
    <dbReference type="NCBI Taxonomy" id="7739"/>
    <lineage>
        <taxon>Eukaryota</taxon>
        <taxon>Metazoa</taxon>
        <taxon>Chordata</taxon>
        <taxon>Cephalochordata</taxon>
        <taxon>Leptocardii</taxon>
        <taxon>Amphioxiformes</taxon>
        <taxon>Branchiostomatidae</taxon>
        <taxon>Branchiostoma</taxon>
    </lineage>
</organism>
<accession>C3Y3E0</accession>